<dbReference type="Gene3D" id="2.40.33.10">
    <property type="entry name" value="PK beta-barrel domain-like"/>
    <property type="match status" value="1"/>
</dbReference>
<evidence type="ECO:0000256" key="3">
    <source>
        <dbReference type="ARBA" id="ARBA00012142"/>
    </source>
</evidence>
<dbReference type="InterPro" id="IPR015793">
    <property type="entry name" value="Pyrv_Knase_brl"/>
</dbReference>
<keyword evidence="5" id="KW-0479">Metal-binding</keyword>
<dbReference type="InterPro" id="IPR036918">
    <property type="entry name" value="Pyrv_Knase_C_sf"/>
</dbReference>
<evidence type="ECO:0000256" key="8">
    <source>
        <dbReference type="ARBA" id="ARBA00022840"/>
    </source>
</evidence>
<evidence type="ECO:0000259" key="14">
    <source>
        <dbReference type="Pfam" id="PF00224"/>
    </source>
</evidence>
<protein>
    <recommendedName>
        <fullName evidence="3 12">Pyruvate kinase</fullName>
        <ecNumber evidence="3 12">2.7.1.40</ecNumber>
    </recommendedName>
</protein>
<dbReference type="Gene3D" id="3.20.20.60">
    <property type="entry name" value="Phosphoenolpyruvate-binding domains"/>
    <property type="match status" value="1"/>
</dbReference>
<gene>
    <name evidence="16" type="primary">pyk</name>
    <name evidence="16" type="ORF">PQO03_02040</name>
</gene>
<dbReference type="RefSeq" id="WP_274150808.1">
    <property type="nucleotide sequence ID" value="NZ_CP117811.1"/>
</dbReference>
<dbReference type="Gene3D" id="3.40.1380.20">
    <property type="entry name" value="Pyruvate kinase, C-terminal domain"/>
    <property type="match status" value="1"/>
</dbReference>
<dbReference type="NCBIfam" id="TIGR01064">
    <property type="entry name" value="pyruv_kin"/>
    <property type="match status" value="1"/>
</dbReference>
<dbReference type="Pfam" id="PF02887">
    <property type="entry name" value="PK_C"/>
    <property type="match status" value="1"/>
</dbReference>
<evidence type="ECO:0000256" key="1">
    <source>
        <dbReference type="ARBA" id="ARBA00004997"/>
    </source>
</evidence>
<feature type="domain" description="Pyruvate kinase C-terminal" evidence="15">
    <location>
        <begin position="357"/>
        <end position="471"/>
    </location>
</feature>
<evidence type="ECO:0000256" key="7">
    <source>
        <dbReference type="ARBA" id="ARBA00022777"/>
    </source>
</evidence>
<evidence type="ECO:0000313" key="16">
    <source>
        <dbReference type="EMBL" id="WDE96743.1"/>
    </source>
</evidence>
<evidence type="ECO:0000256" key="6">
    <source>
        <dbReference type="ARBA" id="ARBA00022741"/>
    </source>
</evidence>
<dbReference type="GO" id="GO:0004743">
    <property type="term" value="F:pyruvate kinase activity"/>
    <property type="evidence" value="ECO:0007669"/>
    <property type="project" value="UniProtKB-EC"/>
</dbReference>
<dbReference type="SUPFAM" id="SSF50800">
    <property type="entry name" value="PK beta-barrel domain-like"/>
    <property type="match status" value="1"/>
</dbReference>
<dbReference type="InterPro" id="IPR015795">
    <property type="entry name" value="Pyrv_Knase_C"/>
</dbReference>
<proteinExistence type="inferred from homology"/>
<evidence type="ECO:0000256" key="4">
    <source>
        <dbReference type="ARBA" id="ARBA00022679"/>
    </source>
</evidence>
<dbReference type="EC" id="2.7.1.40" evidence="3 12"/>
<sequence>MRELSRTKIVATLGPTTEGRIKELINEGVDVFRLNFSHGTHDEHADRIDQVITAATELKRTVGILGDLQGPKIRAGKIIEGGIQLEAGQELVITTDEIIGEGSRISTVFKALPYEVKVGDPILMDDGLLEAIVEKIEGNDIYCKMLVGGNLTSNKGINLPETDIQSPALTEKDERDLEFIIKHPEIDFVALSFVRKGEDLDIIHAAMDKLGQRKPVISKIEKPSALVDIDAIIEKSDALMVARGDLGVEIPAEQVPIAQKTMIRKCIEQGKPCIVATQMLDSMIRNPRPTRAEASDVANAVLDGASAIMLSGETASGSYPIESVQMMTKIIREVQSTFMNKAGMIGYEQPKIRNDVDALCKSIVDLSETLDIKGIICITNTGKTAIRIARLRPACPIFAFASHENNVLRKLSLIQAVVPMPLKNLTYDESTLTQMEEALDRHPFLDNGDQVILAAALPFDKSSNTNLIKLHTIGKDSMLLSKRGN</sequence>
<organism evidence="16 17">
    <name type="scientific">Lentisphaera profundi</name>
    <dbReference type="NCBI Taxonomy" id="1658616"/>
    <lineage>
        <taxon>Bacteria</taxon>
        <taxon>Pseudomonadati</taxon>
        <taxon>Lentisphaerota</taxon>
        <taxon>Lentisphaeria</taxon>
        <taxon>Lentisphaerales</taxon>
        <taxon>Lentisphaeraceae</taxon>
        <taxon>Lentisphaera</taxon>
    </lineage>
</organism>
<evidence type="ECO:0000256" key="5">
    <source>
        <dbReference type="ARBA" id="ARBA00022723"/>
    </source>
</evidence>
<keyword evidence="7 13" id="KW-0418">Kinase</keyword>
<dbReference type="InterPro" id="IPR015813">
    <property type="entry name" value="Pyrv/PenolPyrv_kinase-like_dom"/>
</dbReference>
<evidence type="ECO:0000313" key="17">
    <source>
        <dbReference type="Proteomes" id="UP001214250"/>
    </source>
</evidence>
<keyword evidence="6" id="KW-0547">Nucleotide-binding</keyword>
<keyword evidence="11 16" id="KW-0670">Pyruvate</keyword>
<evidence type="ECO:0000256" key="10">
    <source>
        <dbReference type="ARBA" id="ARBA00023152"/>
    </source>
</evidence>
<dbReference type="InterPro" id="IPR040442">
    <property type="entry name" value="Pyrv_kinase-like_dom_sf"/>
</dbReference>
<evidence type="ECO:0000256" key="9">
    <source>
        <dbReference type="ARBA" id="ARBA00022842"/>
    </source>
</evidence>
<comment type="similarity">
    <text evidence="2 13">Belongs to the pyruvate kinase family.</text>
</comment>
<evidence type="ECO:0000256" key="13">
    <source>
        <dbReference type="RuleBase" id="RU000504"/>
    </source>
</evidence>
<dbReference type="InterPro" id="IPR015806">
    <property type="entry name" value="Pyrv_Knase_insert_dom_sf"/>
</dbReference>
<keyword evidence="10 13" id="KW-0324">Glycolysis</keyword>
<dbReference type="Proteomes" id="UP001214250">
    <property type="component" value="Chromosome 1"/>
</dbReference>
<accession>A0ABY7VTZ3</accession>
<dbReference type="Pfam" id="PF00224">
    <property type="entry name" value="PK"/>
    <property type="match status" value="1"/>
</dbReference>
<evidence type="ECO:0000256" key="2">
    <source>
        <dbReference type="ARBA" id="ARBA00008663"/>
    </source>
</evidence>
<dbReference type="InterPro" id="IPR001697">
    <property type="entry name" value="Pyr_Knase"/>
</dbReference>
<keyword evidence="9 13" id="KW-0460">Magnesium</keyword>
<comment type="catalytic activity">
    <reaction evidence="13">
        <text>pyruvate + ATP = phosphoenolpyruvate + ADP + H(+)</text>
        <dbReference type="Rhea" id="RHEA:18157"/>
        <dbReference type="ChEBI" id="CHEBI:15361"/>
        <dbReference type="ChEBI" id="CHEBI:15378"/>
        <dbReference type="ChEBI" id="CHEBI:30616"/>
        <dbReference type="ChEBI" id="CHEBI:58702"/>
        <dbReference type="ChEBI" id="CHEBI:456216"/>
        <dbReference type="EC" id="2.7.1.40"/>
    </reaction>
</comment>
<evidence type="ECO:0000256" key="12">
    <source>
        <dbReference type="NCBIfam" id="TIGR01064"/>
    </source>
</evidence>
<dbReference type="NCBIfam" id="NF004491">
    <property type="entry name" value="PRK05826.1"/>
    <property type="match status" value="1"/>
</dbReference>
<dbReference type="SUPFAM" id="SSF51621">
    <property type="entry name" value="Phosphoenolpyruvate/pyruvate domain"/>
    <property type="match status" value="1"/>
</dbReference>
<reference evidence="16 17" key="1">
    <citation type="submission" date="2023-02" db="EMBL/GenBank/DDBJ databases">
        <title>Genome sequence of Lentisphaera profundi SAORIC-696.</title>
        <authorList>
            <person name="Kim e."/>
            <person name="Cho J.-C."/>
            <person name="Choi A."/>
            <person name="Kang I."/>
        </authorList>
    </citation>
    <scope>NUCLEOTIDE SEQUENCE [LARGE SCALE GENOMIC DNA]</scope>
    <source>
        <strain evidence="16 17">SAORIC-696</strain>
    </source>
</reference>
<keyword evidence="8" id="KW-0067">ATP-binding</keyword>
<keyword evidence="17" id="KW-1185">Reference proteome</keyword>
<evidence type="ECO:0000259" key="15">
    <source>
        <dbReference type="Pfam" id="PF02887"/>
    </source>
</evidence>
<dbReference type="NCBIfam" id="NF004978">
    <property type="entry name" value="PRK06354.1"/>
    <property type="match status" value="1"/>
</dbReference>
<dbReference type="EMBL" id="CP117811">
    <property type="protein sequence ID" value="WDE96743.1"/>
    <property type="molecule type" value="Genomic_DNA"/>
</dbReference>
<dbReference type="GO" id="GO:0016301">
    <property type="term" value="F:kinase activity"/>
    <property type="evidence" value="ECO:0007669"/>
    <property type="project" value="UniProtKB-KW"/>
</dbReference>
<keyword evidence="4 13" id="KW-0808">Transferase</keyword>
<feature type="domain" description="Pyruvate kinase barrel" evidence="14">
    <location>
        <begin position="5"/>
        <end position="324"/>
    </location>
</feature>
<name>A0ABY7VTZ3_9BACT</name>
<evidence type="ECO:0000256" key="11">
    <source>
        <dbReference type="ARBA" id="ARBA00023317"/>
    </source>
</evidence>
<dbReference type="PANTHER" id="PTHR11817">
    <property type="entry name" value="PYRUVATE KINASE"/>
    <property type="match status" value="1"/>
</dbReference>
<dbReference type="InterPro" id="IPR011037">
    <property type="entry name" value="Pyrv_Knase-like_insert_dom_sf"/>
</dbReference>
<comment type="pathway">
    <text evidence="1 13">Carbohydrate degradation; glycolysis; pyruvate from D-glyceraldehyde 3-phosphate: step 5/5.</text>
</comment>
<dbReference type="SUPFAM" id="SSF52935">
    <property type="entry name" value="PK C-terminal domain-like"/>
    <property type="match status" value="1"/>
</dbReference>
<dbReference type="PRINTS" id="PR01050">
    <property type="entry name" value="PYRUVTKNASE"/>
</dbReference>